<feature type="region of interest" description="Disordered" evidence="1">
    <location>
        <begin position="1"/>
        <end position="33"/>
    </location>
</feature>
<dbReference type="Proteomes" id="UP000315353">
    <property type="component" value="Unassembled WGS sequence"/>
</dbReference>
<comment type="caution">
    <text evidence="2">The sequence shown here is derived from an EMBL/GenBank/DDBJ whole genome shotgun (WGS) entry which is preliminary data.</text>
</comment>
<name>A0AB73BA44_CORFL</name>
<proteinExistence type="predicted"/>
<reference evidence="2 3" key="1">
    <citation type="submission" date="2019-06" db="EMBL/GenBank/DDBJ databases">
        <title>Whole genome shotgun sequence of Corynebacterium flavescens NBRC 14136.</title>
        <authorList>
            <person name="Hosoyama A."/>
            <person name="Uohara A."/>
            <person name="Ohji S."/>
            <person name="Ichikawa N."/>
        </authorList>
    </citation>
    <scope>NUCLEOTIDE SEQUENCE [LARGE SCALE GENOMIC DNA]</scope>
    <source>
        <strain evidence="2 3">NBRC 14136</strain>
    </source>
</reference>
<dbReference type="AlphaFoldDB" id="A0AB73BA44"/>
<sequence>MELNNGMPMLITEVSGEPGTGKGKRRHGISPNIFDGTASALGYRHEAHPRHPLKATFRPAAQLPGDGGADGDEISRLL</sequence>
<gene>
    <name evidence="2" type="ORF">CFL01nite_21230</name>
</gene>
<evidence type="ECO:0000256" key="1">
    <source>
        <dbReference type="SAM" id="MobiDB-lite"/>
    </source>
</evidence>
<accession>A0AB73BA44</accession>
<evidence type="ECO:0000313" key="2">
    <source>
        <dbReference type="EMBL" id="GEB98628.1"/>
    </source>
</evidence>
<dbReference type="EMBL" id="BJNB01000043">
    <property type="protein sequence ID" value="GEB98628.1"/>
    <property type="molecule type" value="Genomic_DNA"/>
</dbReference>
<organism evidence="2 3">
    <name type="scientific">Corynebacterium flavescens</name>
    <dbReference type="NCBI Taxonomy" id="28028"/>
    <lineage>
        <taxon>Bacteria</taxon>
        <taxon>Bacillati</taxon>
        <taxon>Actinomycetota</taxon>
        <taxon>Actinomycetes</taxon>
        <taxon>Mycobacteriales</taxon>
        <taxon>Corynebacteriaceae</taxon>
        <taxon>Corynebacterium</taxon>
    </lineage>
</organism>
<feature type="region of interest" description="Disordered" evidence="1">
    <location>
        <begin position="47"/>
        <end position="78"/>
    </location>
</feature>
<protein>
    <submittedName>
        <fullName evidence="2">Uncharacterized protein</fullName>
    </submittedName>
</protein>
<evidence type="ECO:0000313" key="3">
    <source>
        <dbReference type="Proteomes" id="UP000315353"/>
    </source>
</evidence>